<proteinExistence type="predicted"/>
<dbReference type="OrthoDB" id="185373at2759"/>
<organism evidence="1 2">
    <name type="scientific">Tortispora caseinolytica NRRL Y-17796</name>
    <dbReference type="NCBI Taxonomy" id="767744"/>
    <lineage>
        <taxon>Eukaryota</taxon>
        <taxon>Fungi</taxon>
        <taxon>Dikarya</taxon>
        <taxon>Ascomycota</taxon>
        <taxon>Saccharomycotina</taxon>
        <taxon>Trigonopsidomycetes</taxon>
        <taxon>Trigonopsidales</taxon>
        <taxon>Trigonopsidaceae</taxon>
        <taxon>Tortispora</taxon>
    </lineage>
</organism>
<name>A0A1E4TJJ7_9ASCO</name>
<evidence type="ECO:0000313" key="1">
    <source>
        <dbReference type="EMBL" id="ODV91954.1"/>
    </source>
</evidence>
<dbReference type="AlphaFoldDB" id="A0A1E4TJJ7"/>
<dbReference type="EMBL" id="KV453841">
    <property type="protein sequence ID" value="ODV91954.1"/>
    <property type="molecule type" value="Genomic_DNA"/>
</dbReference>
<dbReference type="Proteomes" id="UP000095023">
    <property type="component" value="Unassembled WGS sequence"/>
</dbReference>
<keyword evidence="2" id="KW-1185">Reference proteome</keyword>
<evidence type="ECO:0000313" key="2">
    <source>
        <dbReference type="Proteomes" id="UP000095023"/>
    </source>
</evidence>
<protein>
    <submittedName>
        <fullName evidence="1">Uncharacterized protein</fullName>
    </submittedName>
</protein>
<gene>
    <name evidence="1" type="ORF">CANCADRAFT_42580</name>
</gene>
<accession>A0A1E4TJJ7</accession>
<sequence>MIRRGLAIFCRIQTITYTFTNTFTRPYATANQASKLLSLLKDYLNNNSDYSLRSTQLELYESYCSLDQVHERAELNRLKSRLLASAHDLNGMFIIWSKYWSHARIPRPSSTSNFVNYIHNISDLLFILYGNDIRTLYKLFRLLPLQVKIPLILPLTARLLHKDVAHCSAFLYNLSDNNLDDFFNIHPSIALNFSIAFSAAIELHISHLKSSYLLKDAFWFVSLLRSHAMLPGPNTKAVILHYCPHFASDPTNPDWLLSYDDILKMRSFALKNAAWNPQYLFTLLQAYNPPDSTDPIQTRDFSIYSTVAASIASAKLQPEYRSSLLDNYILKLVKKNYLTFTNVSDFMIMLNKSVSEANINQSNEYAALIEQQGLKFTTHVWISLIRAYCITSNTDQALELIPDIHRTPEVIDTHLANSILEISRIRHSTFHDAESSEYSDLYANISQFIRYFGTEVIDMIPELRNTYSHLQRDASLREFKPDFKSFSLLAAMYIRSVKCQTPQEFMQLYKTILRWVRLFRENYHFEHLSPHCDIIVRTFVEKCAKSVHRETIIDILRDVVADFPAEAWLAPENFFRYLKPKLKRRRISELEGIIEIMENRGYSLSPDLYRKMIRASQSVSSISRMVKWYTKFKKAYPSGDEQALLGKKLCKSMRYALKNHHKANEKVMALSGQHISHAVI</sequence>
<reference evidence="2" key="1">
    <citation type="submission" date="2016-02" db="EMBL/GenBank/DDBJ databases">
        <title>Comparative genomics of biotechnologically important yeasts.</title>
        <authorList>
            <consortium name="DOE Joint Genome Institute"/>
            <person name="Riley R."/>
            <person name="Haridas S."/>
            <person name="Wolfe K.H."/>
            <person name="Lopes M.R."/>
            <person name="Hittinger C.T."/>
            <person name="Goker M."/>
            <person name="Salamov A."/>
            <person name="Wisecaver J."/>
            <person name="Long T.M."/>
            <person name="Aerts A.L."/>
            <person name="Barry K."/>
            <person name="Choi C."/>
            <person name="Clum A."/>
            <person name="Coughlan A.Y."/>
            <person name="Deshpande S."/>
            <person name="Douglass A.P."/>
            <person name="Hanson S.J."/>
            <person name="Klenk H.-P."/>
            <person name="Labutti K."/>
            <person name="Lapidus A."/>
            <person name="Lindquist E."/>
            <person name="Lipzen A."/>
            <person name="Meier-Kolthoff J.P."/>
            <person name="Ohm R.A."/>
            <person name="Otillar R.P."/>
            <person name="Pangilinan J."/>
            <person name="Peng Y."/>
            <person name="Rokas A."/>
            <person name="Rosa C.A."/>
            <person name="Scheuner C."/>
            <person name="Sibirny A.A."/>
            <person name="Slot J.C."/>
            <person name="Stielow J.B."/>
            <person name="Sun H."/>
            <person name="Kurtzman C.P."/>
            <person name="Blackwell M."/>
            <person name="Jeffries T.W."/>
            <person name="Grigoriev I.V."/>
        </authorList>
    </citation>
    <scope>NUCLEOTIDE SEQUENCE [LARGE SCALE GENOMIC DNA]</scope>
    <source>
        <strain evidence="2">NRRL Y-17796</strain>
    </source>
</reference>